<sequence length="786" mass="89770">MFQDSQQPSMPDAKEFNSFLCDLLQDSQTQQLAYEYYNKAKESPGFRPDKTTLKLLIRYLVRFKKWDSIVSFSDDFKTYHVFPDAFTCSKLIATCVRARKFRIVNSLLDVFKLDREIAVLAFDSAMRGYNKLHMYSSTIIVYHRMKSAEIVLDFGCYCQIMEAYHKIGDTEKVVYLFHEFENRKLDATPFPKEMYRILFESLGKSGRAFEALKFFRDMTRKGSSGDSSIYASLVCSFASIREVKVAEELFKEAAEKRMLRDPEVFLKLVLMFIEEGLVEKTLEIVVAMKDAKLKVSDCILCAIVNGFSKRRGYWAAVKVYKQLMSQGCIPGQVTYASIINAYCRIGLYGKAETVFQEMEKMGFDKCVVAYSSMVAMYGKTGRARDAMRLVAKMKAKGCEPNVWIYNALMDMHGRAKNLRQVEKLWKEMKRKKVIPDKVSYTTIISAYNKAREFELCVYFYNEFRMNGGVIDRAMAGIMVGVFSKLSRIEELVKLLRDMKSEGTQLDERLYHSALNALRDAGLQMQTEWLQQNLTRSVFVPIDAESILSLLVFIRRCPGQLLWHFNKGGRYSVRSRYWVASELASSSASPSSDFVTSWWKFKVKLFMWQACLDMLPSRVNLFTDKVPVDASCPLCYSFLETTMHALWCCSSLVALKFVLEKEMELLLVLLWRFWFHRNRAVHGNSLLSLEETVYYSDGLVLVSCSSSACGLFSPNVGEALAILHGIQLAVDMGFSTVCVESDVATIVKHLSSRSTSCSDVGLVVEDILSLASRFSDCSFLFVLCSVN</sequence>
<evidence type="ECO:0000259" key="4">
    <source>
        <dbReference type="Pfam" id="PF13456"/>
    </source>
</evidence>
<feature type="repeat" description="PPR" evidence="3">
    <location>
        <begin position="331"/>
        <end position="365"/>
    </location>
</feature>
<dbReference type="Pfam" id="PF01535">
    <property type="entry name" value="PPR"/>
    <property type="match status" value="3"/>
</dbReference>
<proteinExistence type="inferred from homology"/>
<dbReference type="CDD" id="cd06222">
    <property type="entry name" value="RNase_H_like"/>
    <property type="match status" value="1"/>
</dbReference>
<feature type="domain" description="Reverse transcriptase zinc-binding" evidence="5">
    <location>
        <begin position="570"/>
        <end position="650"/>
    </location>
</feature>
<dbReference type="EMBL" id="JAFEMO010000005">
    <property type="protein sequence ID" value="KAH7570756.1"/>
    <property type="molecule type" value="Genomic_DNA"/>
</dbReference>
<dbReference type="Pfam" id="PF13966">
    <property type="entry name" value="zf-RVT"/>
    <property type="match status" value="1"/>
</dbReference>
<feature type="repeat" description="PPR" evidence="3">
    <location>
        <begin position="366"/>
        <end position="400"/>
    </location>
</feature>
<keyword evidence="7" id="KW-1185">Reference proteome</keyword>
<dbReference type="PROSITE" id="PS51375">
    <property type="entry name" value="PPR"/>
    <property type="match status" value="4"/>
</dbReference>
<evidence type="ECO:0000259" key="5">
    <source>
        <dbReference type="Pfam" id="PF13966"/>
    </source>
</evidence>
<reference evidence="6 7" key="1">
    <citation type="submission" date="2021-02" db="EMBL/GenBank/DDBJ databases">
        <title>Plant Genome Project.</title>
        <authorList>
            <person name="Zhang R.-G."/>
        </authorList>
    </citation>
    <scope>NUCLEOTIDE SEQUENCE [LARGE SCALE GENOMIC DNA]</scope>
    <source>
        <tissue evidence="6">Leaves</tissue>
    </source>
</reference>
<dbReference type="PANTHER" id="PTHR47447:SF21">
    <property type="entry name" value="PENTACOTRIPEPTIDE-REPEAT REGION OF PRORP DOMAIN-CONTAINING PROTEIN"/>
    <property type="match status" value="1"/>
</dbReference>
<comment type="similarity">
    <text evidence="1">Belongs to the PPR family. P subfamily.</text>
</comment>
<dbReference type="InterPro" id="IPR026960">
    <property type="entry name" value="RVT-Znf"/>
</dbReference>
<dbReference type="InterPro" id="IPR011990">
    <property type="entry name" value="TPR-like_helical_dom_sf"/>
</dbReference>
<organism evidence="6 7">
    <name type="scientific">Xanthoceras sorbifolium</name>
    <dbReference type="NCBI Taxonomy" id="99658"/>
    <lineage>
        <taxon>Eukaryota</taxon>
        <taxon>Viridiplantae</taxon>
        <taxon>Streptophyta</taxon>
        <taxon>Embryophyta</taxon>
        <taxon>Tracheophyta</taxon>
        <taxon>Spermatophyta</taxon>
        <taxon>Magnoliopsida</taxon>
        <taxon>eudicotyledons</taxon>
        <taxon>Gunneridae</taxon>
        <taxon>Pentapetalae</taxon>
        <taxon>rosids</taxon>
        <taxon>malvids</taxon>
        <taxon>Sapindales</taxon>
        <taxon>Sapindaceae</taxon>
        <taxon>Xanthoceroideae</taxon>
        <taxon>Xanthoceras</taxon>
    </lineage>
</organism>
<gene>
    <name evidence="6" type="ORF">JRO89_XS05G0178000</name>
</gene>
<feature type="repeat" description="PPR" evidence="3">
    <location>
        <begin position="191"/>
        <end position="225"/>
    </location>
</feature>
<evidence type="ECO:0000256" key="3">
    <source>
        <dbReference type="PROSITE-ProRule" id="PRU00708"/>
    </source>
</evidence>
<comment type="caution">
    <text evidence="6">The sequence shown here is derived from an EMBL/GenBank/DDBJ whole genome shotgun (WGS) entry which is preliminary data.</text>
</comment>
<evidence type="ECO:0000313" key="7">
    <source>
        <dbReference type="Proteomes" id="UP000827721"/>
    </source>
</evidence>
<dbReference type="PANTHER" id="PTHR47447">
    <property type="entry name" value="OS03G0856100 PROTEIN"/>
    <property type="match status" value="1"/>
</dbReference>
<dbReference type="SUPFAM" id="SSF81901">
    <property type="entry name" value="HCP-like"/>
    <property type="match status" value="1"/>
</dbReference>
<dbReference type="Gene3D" id="1.25.40.10">
    <property type="entry name" value="Tetratricopeptide repeat domain"/>
    <property type="match status" value="4"/>
</dbReference>
<accession>A0ABQ8I282</accession>
<dbReference type="InterPro" id="IPR002885">
    <property type="entry name" value="PPR_rpt"/>
</dbReference>
<evidence type="ECO:0008006" key="8">
    <source>
        <dbReference type="Google" id="ProtNLM"/>
    </source>
</evidence>
<keyword evidence="2" id="KW-0677">Repeat</keyword>
<dbReference type="Pfam" id="PF12854">
    <property type="entry name" value="PPR_1"/>
    <property type="match status" value="1"/>
</dbReference>
<evidence type="ECO:0000256" key="2">
    <source>
        <dbReference type="ARBA" id="ARBA00022737"/>
    </source>
</evidence>
<evidence type="ECO:0000256" key="1">
    <source>
        <dbReference type="ARBA" id="ARBA00007626"/>
    </source>
</evidence>
<name>A0ABQ8I282_9ROSI</name>
<protein>
    <recommendedName>
        <fullName evidence="8">Pentatricopeptide repeat-containing protein</fullName>
    </recommendedName>
</protein>
<dbReference type="InterPro" id="IPR002156">
    <property type="entry name" value="RNaseH_domain"/>
</dbReference>
<dbReference type="Proteomes" id="UP000827721">
    <property type="component" value="Unassembled WGS sequence"/>
</dbReference>
<dbReference type="InterPro" id="IPR044730">
    <property type="entry name" value="RNase_H-like_dom_plant"/>
</dbReference>
<dbReference type="Pfam" id="PF13456">
    <property type="entry name" value="RVT_3"/>
    <property type="match status" value="1"/>
</dbReference>
<dbReference type="Pfam" id="PF13041">
    <property type="entry name" value="PPR_2"/>
    <property type="match status" value="1"/>
</dbReference>
<feature type="domain" description="RNase H type-1" evidence="4">
    <location>
        <begin position="696"/>
        <end position="782"/>
    </location>
</feature>
<feature type="repeat" description="PPR" evidence="3">
    <location>
        <begin position="401"/>
        <end position="435"/>
    </location>
</feature>
<dbReference type="NCBIfam" id="TIGR00756">
    <property type="entry name" value="PPR"/>
    <property type="match status" value="5"/>
</dbReference>
<evidence type="ECO:0000313" key="6">
    <source>
        <dbReference type="EMBL" id="KAH7570756.1"/>
    </source>
</evidence>